<evidence type="ECO:0000256" key="1">
    <source>
        <dbReference type="SAM" id="Coils"/>
    </source>
</evidence>
<evidence type="ECO:0000256" key="2">
    <source>
        <dbReference type="SAM" id="MobiDB-lite"/>
    </source>
</evidence>
<sequence>MAHRAGVSSGSPSKSRLSRDADATPTRVSPAPKLLTLGGGGRSPSASPIGTELPAIDVPFRGSSSPRPRKLPPATHFPVVARRAEQNASARTPSTSSSQGPVTLGLHGRRVSAGNKESSAIPHEILARDIALSRWFRCDFAAGPMPFPPAGQKQNEPAARLGFRQSARCLFVAATFMPIAMDLGLDGFGLEEGIPLRGWSMKRGHRKRVEAASTRKAGKDQHKVGLGRSVTKRSVHCGSRRSWWDKEDCKYFGKYGDEYLPKTRRNNLRRQVHEAINEIYEAEMEAEFEEGCLLHSFEDLKEEMEELEELEEWAAKWEDLEVASVCTSTTAGGSEFASGFADFAMSVSAASSPSRSSGPSLSPWLAALRRAELRAQEYADAMEFKLATNSGPNLMRKTSRPRRTPRTDARSEEEQFLQDLGRTHRVRIEYDPASLTEKASAFDQLRWQFLKDFGESICGPLVDGYKTAWTLRPAPLHTEVQNKFLRAFSCRAEKRELQPALHGTDERNLSSIYRRGLLIPGGIGGSGGNDVRVANGSAHGLGIYTAYAGSACVSFGYSRGNLRPMLVCGVLDPEQGRCQTYGGAVKKKDICYAPGVRIFYKEELVAPLFEATVSAAAVPGAVRIQPPRPRKYKPSLVPLSRVLETAKTFKSPNKSMGSVHPGPRTRLPRPRTRAAPACRAQAFLARRAARKRQ</sequence>
<dbReference type="AlphaFoldDB" id="A0A812JVB3"/>
<keyword evidence="1" id="KW-0175">Coiled coil</keyword>
<gene>
    <name evidence="3" type="primary">MAP3K2</name>
    <name evidence="3" type="ORF">SNAT2548_LOCUS7462</name>
</gene>
<accession>A0A812JVB3</accession>
<organism evidence="3 4">
    <name type="scientific">Symbiodinium natans</name>
    <dbReference type="NCBI Taxonomy" id="878477"/>
    <lineage>
        <taxon>Eukaryota</taxon>
        <taxon>Sar</taxon>
        <taxon>Alveolata</taxon>
        <taxon>Dinophyceae</taxon>
        <taxon>Suessiales</taxon>
        <taxon>Symbiodiniaceae</taxon>
        <taxon>Symbiodinium</taxon>
    </lineage>
</organism>
<name>A0A812JVB3_9DINO</name>
<feature type="compositionally biased region" description="Polar residues" evidence="2">
    <location>
        <begin position="86"/>
        <end position="101"/>
    </location>
</feature>
<dbReference type="SUPFAM" id="SSF56399">
    <property type="entry name" value="ADP-ribosylation"/>
    <property type="match status" value="1"/>
</dbReference>
<feature type="region of interest" description="Disordered" evidence="2">
    <location>
        <begin position="1"/>
        <end position="118"/>
    </location>
</feature>
<evidence type="ECO:0000313" key="4">
    <source>
        <dbReference type="Proteomes" id="UP000604046"/>
    </source>
</evidence>
<feature type="coiled-coil region" evidence="1">
    <location>
        <begin position="265"/>
        <end position="320"/>
    </location>
</feature>
<proteinExistence type="predicted"/>
<feature type="region of interest" description="Disordered" evidence="2">
    <location>
        <begin position="391"/>
        <end position="416"/>
    </location>
</feature>
<comment type="caution">
    <text evidence="3">The sequence shown here is derived from an EMBL/GenBank/DDBJ whole genome shotgun (WGS) entry which is preliminary data.</text>
</comment>
<reference evidence="3" key="1">
    <citation type="submission" date="2021-02" db="EMBL/GenBank/DDBJ databases">
        <authorList>
            <person name="Dougan E. K."/>
            <person name="Rhodes N."/>
            <person name="Thang M."/>
            <person name="Chan C."/>
        </authorList>
    </citation>
    <scope>NUCLEOTIDE SEQUENCE</scope>
</reference>
<keyword evidence="4" id="KW-1185">Reference proteome</keyword>
<dbReference type="EMBL" id="CAJNDS010000522">
    <property type="protein sequence ID" value="CAE7214612.1"/>
    <property type="molecule type" value="Genomic_DNA"/>
</dbReference>
<protein>
    <submittedName>
        <fullName evidence="3">MAP3K2 protein</fullName>
    </submittedName>
</protein>
<feature type="region of interest" description="Disordered" evidence="2">
    <location>
        <begin position="650"/>
        <end position="676"/>
    </location>
</feature>
<dbReference type="Proteomes" id="UP000604046">
    <property type="component" value="Unassembled WGS sequence"/>
</dbReference>
<dbReference type="OrthoDB" id="421809at2759"/>
<evidence type="ECO:0000313" key="3">
    <source>
        <dbReference type="EMBL" id="CAE7214612.1"/>
    </source>
</evidence>
<dbReference type="Gene3D" id="3.90.228.10">
    <property type="match status" value="1"/>
</dbReference>